<keyword evidence="3" id="KW-1185">Reference proteome</keyword>
<feature type="non-terminal residue" evidence="2">
    <location>
        <position position="113"/>
    </location>
</feature>
<dbReference type="AlphaFoldDB" id="A0AAD7Z3Z1"/>
<organism evidence="2 3">
    <name type="scientific">Diploptera punctata</name>
    <name type="common">Pacific beetle cockroach</name>
    <dbReference type="NCBI Taxonomy" id="6984"/>
    <lineage>
        <taxon>Eukaryota</taxon>
        <taxon>Metazoa</taxon>
        <taxon>Ecdysozoa</taxon>
        <taxon>Arthropoda</taxon>
        <taxon>Hexapoda</taxon>
        <taxon>Insecta</taxon>
        <taxon>Pterygota</taxon>
        <taxon>Neoptera</taxon>
        <taxon>Polyneoptera</taxon>
        <taxon>Dictyoptera</taxon>
        <taxon>Blattodea</taxon>
        <taxon>Blaberoidea</taxon>
        <taxon>Blaberidae</taxon>
        <taxon>Diplopterinae</taxon>
        <taxon>Diploptera</taxon>
    </lineage>
</organism>
<evidence type="ECO:0000313" key="2">
    <source>
        <dbReference type="EMBL" id="KAJ9573531.1"/>
    </source>
</evidence>
<keyword evidence="1" id="KW-0812">Transmembrane</keyword>
<accession>A0AAD7Z3Z1</accession>
<proteinExistence type="predicted"/>
<protein>
    <submittedName>
        <fullName evidence="2">Uncharacterized protein</fullName>
    </submittedName>
</protein>
<gene>
    <name evidence="2" type="ORF">L9F63_009095</name>
</gene>
<dbReference type="EMBL" id="JASPKZ010010696">
    <property type="protein sequence ID" value="KAJ9573531.1"/>
    <property type="molecule type" value="Genomic_DNA"/>
</dbReference>
<keyword evidence="1" id="KW-0472">Membrane</keyword>
<feature type="transmembrane region" description="Helical" evidence="1">
    <location>
        <begin position="31"/>
        <end position="52"/>
    </location>
</feature>
<evidence type="ECO:0000313" key="3">
    <source>
        <dbReference type="Proteomes" id="UP001233999"/>
    </source>
</evidence>
<comment type="caution">
    <text evidence="2">The sequence shown here is derived from an EMBL/GenBank/DDBJ whole genome shotgun (WGS) entry which is preliminary data.</text>
</comment>
<reference evidence="2" key="2">
    <citation type="submission" date="2023-05" db="EMBL/GenBank/DDBJ databases">
        <authorList>
            <person name="Fouks B."/>
        </authorList>
    </citation>
    <scope>NUCLEOTIDE SEQUENCE</scope>
    <source>
        <strain evidence="2">Stay&amp;Tobe</strain>
        <tissue evidence="2">Testes</tissue>
    </source>
</reference>
<dbReference type="Proteomes" id="UP001233999">
    <property type="component" value="Unassembled WGS sequence"/>
</dbReference>
<feature type="non-terminal residue" evidence="2">
    <location>
        <position position="1"/>
    </location>
</feature>
<sequence length="113" mass="13349">LVVNCWLWPHHELPHKLCFLSSLASGRRLRVSILMSLGFGEIILAFLTWLSLHNWKNVVEVTIEKLKVCRKVIRWGNNLYRSLMVNIFVSFEWLTYSTNTWPIINICNLWIPP</sequence>
<evidence type="ECO:0000256" key="1">
    <source>
        <dbReference type="SAM" id="Phobius"/>
    </source>
</evidence>
<name>A0AAD7Z3Z1_DIPPU</name>
<reference evidence="2" key="1">
    <citation type="journal article" date="2023" name="IScience">
        <title>Live-bearing cockroach genome reveals convergent evolutionary mechanisms linked to viviparity in insects and beyond.</title>
        <authorList>
            <person name="Fouks B."/>
            <person name="Harrison M.C."/>
            <person name="Mikhailova A.A."/>
            <person name="Marchal E."/>
            <person name="English S."/>
            <person name="Carruthers M."/>
            <person name="Jennings E.C."/>
            <person name="Chiamaka E.L."/>
            <person name="Frigard R.A."/>
            <person name="Pippel M."/>
            <person name="Attardo G.M."/>
            <person name="Benoit J.B."/>
            <person name="Bornberg-Bauer E."/>
            <person name="Tobe S.S."/>
        </authorList>
    </citation>
    <scope>NUCLEOTIDE SEQUENCE</scope>
    <source>
        <strain evidence="2">Stay&amp;Tobe</strain>
    </source>
</reference>
<keyword evidence="1" id="KW-1133">Transmembrane helix</keyword>